<reference evidence="2" key="1">
    <citation type="submission" date="2025-08" db="UniProtKB">
        <authorList>
            <consortium name="Ensembl"/>
        </authorList>
    </citation>
    <scope>IDENTIFICATION</scope>
</reference>
<dbReference type="Ensembl" id="ENSMALT00000032716.1">
    <property type="protein sequence ID" value="ENSMALP00000032160.1"/>
    <property type="gene ID" value="ENSMALG00000022171.1"/>
</dbReference>
<proteinExistence type="predicted"/>
<evidence type="ECO:0000313" key="2">
    <source>
        <dbReference type="Ensembl" id="ENSMALP00000032160.1"/>
    </source>
</evidence>
<sequence>MSQKEDSESDIWEYKPLEKKKKSQESSSSPDRNVKIKAAESGDFSTVVNIDGHNGLEADNQPSESSPTNDTVQTEDAVEGPSSGDFCPMCQMPFSILLVQTQRWHVAECLDTPRDKCKECPDGLRCFSTIPSHYKKFNHTLLAHSRANSTSVSCLPGLINNDTEGSTLETSQQSVLSDCSSSPHSNPTRTSLSKLKNGFLLLRSPGPDDLKKKKGWSLSSKGQKTISASQESKTELSLTPIKAEGEEQACEGFLKGELSPDSDDAISYSPLSDFPAEKEVNNSECRKALFINKPLENEDEDSLLLSDDFLSGDELLTEFIDNLETNDLPVKDLFSSNTQLEPVTSLAPTNQITASTVSSFGHCQV</sequence>
<feature type="compositionally biased region" description="Polar residues" evidence="1">
    <location>
        <begin position="225"/>
        <end position="236"/>
    </location>
</feature>
<feature type="compositionally biased region" description="Basic and acidic residues" evidence="1">
    <location>
        <begin position="1"/>
        <end position="17"/>
    </location>
</feature>
<name>A0A3Q3KFG1_MONAL</name>
<evidence type="ECO:0000313" key="3">
    <source>
        <dbReference type="Proteomes" id="UP000261600"/>
    </source>
</evidence>
<dbReference type="AlphaFoldDB" id="A0A3Q3KFG1"/>
<dbReference type="STRING" id="43700.ENSMALP00000032160"/>
<reference evidence="2" key="2">
    <citation type="submission" date="2025-09" db="UniProtKB">
        <authorList>
            <consortium name="Ensembl"/>
        </authorList>
    </citation>
    <scope>IDENTIFICATION</scope>
</reference>
<feature type="region of interest" description="Disordered" evidence="1">
    <location>
        <begin position="204"/>
        <end position="236"/>
    </location>
</feature>
<feature type="region of interest" description="Disordered" evidence="1">
    <location>
        <begin position="1"/>
        <end position="80"/>
    </location>
</feature>
<evidence type="ECO:0000256" key="1">
    <source>
        <dbReference type="SAM" id="MobiDB-lite"/>
    </source>
</evidence>
<dbReference type="Proteomes" id="UP000261600">
    <property type="component" value="Unplaced"/>
</dbReference>
<organism evidence="2 3">
    <name type="scientific">Monopterus albus</name>
    <name type="common">Swamp eel</name>
    <dbReference type="NCBI Taxonomy" id="43700"/>
    <lineage>
        <taxon>Eukaryota</taxon>
        <taxon>Metazoa</taxon>
        <taxon>Chordata</taxon>
        <taxon>Craniata</taxon>
        <taxon>Vertebrata</taxon>
        <taxon>Euteleostomi</taxon>
        <taxon>Actinopterygii</taxon>
        <taxon>Neopterygii</taxon>
        <taxon>Teleostei</taxon>
        <taxon>Neoteleostei</taxon>
        <taxon>Acanthomorphata</taxon>
        <taxon>Anabantaria</taxon>
        <taxon>Synbranchiformes</taxon>
        <taxon>Synbranchidae</taxon>
        <taxon>Monopterus</taxon>
    </lineage>
</organism>
<accession>A0A3Q3KFG1</accession>
<keyword evidence="3" id="KW-1185">Reference proteome</keyword>
<protein>
    <submittedName>
        <fullName evidence="2">Uncharacterized protein</fullName>
    </submittedName>
</protein>
<feature type="compositionally biased region" description="Polar residues" evidence="1">
    <location>
        <begin position="60"/>
        <end position="74"/>
    </location>
</feature>